<feature type="transmembrane region" description="Helical" evidence="1">
    <location>
        <begin position="201"/>
        <end position="221"/>
    </location>
</feature>
<feature type="transmembrane region" description="Helical" evidence="1">
    <location>
        <begin position="139"/>
        <end position="162"/>
    </location>
</feature>
<accession>A0A518AIA7</accession>
<protein>
    <recommendedName>
        <fullName evidence="2">DUF3592 domain-containing protein</fullName>
    </recommendedName>
</protein>
<dbReference type="RefSeq" id="WP_145245427.1">
    <property type="nucleotide sequence ID" value="NZ_CP036278.1"/>
</dbReference>
<gene>
    <name evidence="3" type="ORF">Pan181_06280</name>
</gene>
<feature type="transmembrane region" description="Helical" evidence="1">
    <location>
        <begin position="233"/>
        <end position="258"/>
    </location>
</feature>
<feature type="transmembrane region" description="Helical" evidence="1">
    <location>
        <begin position="12"/>
        <end position="39"/>
    </location>
</feature>
<dbReference type="OrthoDB" id="228317at2"/>
<dbReference type="InterPro" id="IPR021994">
    <property type="entry name" value="DUF3592"/>
</dbReference>
<keyword evidence="4" id="KW-1185">Reference proteome</keyword>
<keyword evidence="1" id="KW-0812">Transmembrane</keyword>
<evidence type="ECO:0000256" key="1">
    <source>
        <dbReference type="SAM" id="Phobius"/>
    </source>
</evidence>
<proteinExistence type="predicted"/>
<evidence type="ECO:0000313" key="3">
    <source>
        <dbReference type="EMBL" id="QDU54446.1"/>
    </source>
</evidence>
<dbReference type="AlphaFoldDB" id="A0A518AIA7"/>
<sequence length="400" mass="45022">MPAKTTFPSNKGAGCAFLFLLPFGGAGVVMIVLALWTLWDWQLMQSWEATPATLLSLDLQQSDESTRIRGEYEYTFDGHQYQSTRIAIDEMADNIGDYQRRHYKELKQAKQAGKTVTAYVNPSDPSRAVLLRDLRLEMVAFKAGLGGIFGVIGIGGILMVWFNSRKVKQEALIASRAPNEPWLWRSDWADGRVVVSGFWQFFAMLVLAVIMNLICWVAIYAKLQDNRQPSTVVWIFLSLFAMGSIAQVGYTVICFFRWRRFPEASFRLARVPGVIGDKLAGVLLLPGVVRPTEGFHMQLRCSRRVRRGKNTTHLTLWEQKQTIDQTLDDNNFEETAVPVVFELPPDVEPSDPHARNPVRWVLKVTANLPGPNANFEFEVPVFAVDSALTGESFQQDGAES</sequence>
<dbReference type="KEGG" id="amuc:Pan181_06280"/>
<evidence type="ECO:0000313" key="4">
    <source>
        <dbReference type="Proteomes" id="UP000315750"/>
    </source>
</evidence>
<reference evidence="3 4" key="1">
    <citation type="submission" date="2019-02" db="EMBL/GenBank/DDBJ databases">
        <title>Deep-cultivation of Planctomycetes and their phenomic and genomic characterization uncovers novel biology.</title>
        <authorList>
            <person name="Wiegand S."/>
            <person name="Jogler M."/>
            <person name="Boedeker C."/>
            <person name="Pinto D."/>
            <person name="Vollmers J."/>
            <person name="Rivas-Marin E."/>
            <person name="Kohn T."/>
            <person name="Peeters S.H."/>
            <person name="Heuer A."/>
            <person name="Rast P."/>
            <person name="Oberbeckmann S."/>
            <person name="Bunk B."/>
            <person name="Jeske O."/>
            <person name="Meyerdierks A."/>
            <person name="Storesund J.E."/>
            <person name="Kallscheuer N."/>
            <person name="Luecker S."/>
            <person name="Lage O.M."/>
            <person name="Pohl T."/>
            <person name="Merkel B.J."/>
            <person name="Hornburger P."/>
            <person name="Mueller R.-W."/>
            <person name="Bruemmer F."/>
            <person name="Labrenz M."/>
            <person name="Spormann A.M."/>
            <person name="Op den Camp H."/>
            <person name="Overmann J."/>
            <person name="Amann R."/>
            <person name="Jetten M.S.M."/>
            <person name="Mascher T."/>
            <person name="Medema M.H."/>
            <person name="Devos D.P."/>
            <person name="Kaster A.-K."/>
            <person name="Ovreas L."/>
            <person name="Rohde M."/>
            <person name="Galperin M.Y."/>
            <person name="Jogler C."/>
        </authorList>
    </citation>
    <scope>NUCLEOTIDE SEQUENCE [LARGE SCALE GENOMIC DNA]</scope>
    <source>
        <strain evidence="3 4">Pan181</strain>
    </source>
</reference>
<evidence type="ECO:0000259" key="2">
    <source>
        <dbReference type="Pfam" id="PF12158"/>
    </source>
</evidence>
<dbReference type="Pfam" id="PF12158">
    <property type="entry name" value="DUF3592"/>
    <property type="match status" value="1"/>
</dbReference>
<keyword evidence="1" id="KW-0472">Membrane</keyword>
<feature type="domain" description="DUF3592" evidence="2">
    <location>
        <begin position="51"/>
        <end position="134"/>
    </location>
</feature>
<dbReference type="Proteomes" id="UP000315750">
    <property type="component" value="Chromosome"/>
</dbReference>
<name>A0A518AIA7_9BACT</name>
<keyword evidence="1" id="KW-1133">Transmembrane helix</keyword>
<dbReference type="EMBL" id="CP036278">
    <property type="protein sequence ID" value="QDU54446.1"/>
    <property type="molecule type" value="Genomic_DNA"/>
</dbReference>
<organism evidence="3 4">
    <name type="scientific">Aeoliella mucimassa</name>
    <dbReference type="NCBI Taxonomy" id="2527972"/>
    <lineage>
        <taxon>Bacteria</taxon>
        <taxon>Pseudomonadati</taxon>
        <taxon>Planctomycetota</taxon>
        <taxon>Planctomycetia</taxon>
        <taxon>Pirellulales</taxon>
        <taxon>Lacipirellulaceae</taxon>
        <taxon>Aeoliella</taxon>
    </lineage>
</organism>